<dbReference type="Pfam" id="PF13181">
    <property type="entry name" value="TPR_8"/>
    <property type="match status" value="2"/>
</dbReference>
<name>S3NBR5_9GAMM</name>
<evidence type="ECO:0000313" key="2">
    <source>
        <dbReference type="EMBL" id="EPF75953.1"/>
    </source>
</evidence>
<dbReference type="PROSITE" id="PS51257">
    <property type="entry name" value="PROKAR_LIPOPROTEIN"/>
    <property type="match status" value="1"/>
</dbReference>
<sequence>MIKNLKYMFLFFMVGGCVNNVHKSQIPLENGCVMNLYFANNIAESVDYAFSCGNTFEAFEIIDKNKNNENSVFNAELGQILFHYGYTDQAVVYFNKAIKLNEAQGYYGLASIYNLSGSYKDIGRVIELLNRSIDLGYDDAYYNLGMVYLDEEEFKDIEKAENYLNESLRTGNPRAFYGLGEVSIENKDFNNAEMYFKKAVEYQVFLEGYQGLMFLYGFYPEYLGYDLDKSFYYMNKTLELTDDEFVYQSASEFYELEGKYKDSKKSAYYAKLAKEKAVN</sequence>
<reference evidence="2 3" key="1">
    <citation type="submission" date="2013-06" db="EMBL/GenBank/DDBJ databases">
        <title>The Genome Sequence of Acinetobacter rudis CIP 110305.</title>
        <authorList>
            <consortium name="The Broad Institute Genome Sequencing Platform"/>
            <consortium name="The Broad Institute Genome Sequencing Center for Infectious Disease"/>
            <person name="Cerqueira G."/>
            <person name="Feldgarden M."/>
            <person name="Courvalin P."/>
            <person name="Perichon B."/>
            <person name="Grillot-Courvalin C."/>
            <person name="Clermont D."/>
            <person name="Rocha E."/>
            <person name="Yoon E.-J."/>
            <person name="Nemec A."/>
            <person name="Young S.K."/>
            <person name="Zeng Q."/>
            <person name="Gargeya S."/>
            <person name="Fitzgerald M."/>
            <person name="Abouelleil A."/>
            <person name="Alvarado L."/>
            <person name="Berlin A.M."/>
            <person name="Chapman S.B."/>
            <person name="Dewar J."/>
            <person name="Goldberg J."/>
            <person name="Griggs A."/>
            <person name="Gujja S."/>
            <person name="Hansen M."/>
            <person name="Howarth C."/>
            <person name="Imamovic A."/>
            <person name="Larimer J."/>
            <person name="McCowan C."/>
            <person name="Murphy C."/>
            <person name="Pearson M."/>
            <person name="Priest M."/>
            <person name="Roberts A."/>
            <person name="Saif S."/>
            <person name="Shea T."/>
            <person name="Sykes S."/>
            <person name="Wortman J."/>
            <person name="Nusbaum C."/>
            <person name="Birren B."/>
        </authorList>
    </citation>
    <scope>NUCLEOTIDE SEQUENCE [LARGE SCALE GENOMIC DNA]</scope>
    <source>
        <strain evidence="2 3">CIP 110305</strain>
    </source>
</reference>
<accession>S3NBR5</accession>
<dbReference type="RefSeq" id="WP_016655591.1">
    <property type="nucleotide sequence ID" value="NZ_KE340352.1"/>
</dbReference>
<dbReference type="AlphaFoldDB" id="S3NBR5"/>
<dbReference type="SMART" id="SM00028">
    <property type="entry name" value="TPR"/>
    <property type="match status" value="2"/>
</dbReference>
<keyword evidence="3" id="KW-1185">Reference proteome</keyword>
<dbReference type="STRING" id="632955.GCA_000829675_02024"/>
<dbReference type="InterPro" id="IPR019734">
    <property type="entry name" value="TPR_rpt"/>
</dbReference>
<keyword evidence="1" id="KW-0802">TPR repeat</keyword>
<evidence type="ECO:0000256" key="1">
    <source>
        <dbReference type="PROSITE-ProRule" id="PRU00339"/>
    </source>
</evidence>
<dbReference type="InterPro" id="IPR011990">
    <property type="entry name" value="TPR-like_helical_dom_sf"/>
</dbReference>
<evidence type="ECO:0000313" key="3">
    <source>
        <dbReference type="Proteomes" id="UP000014568"/>
    </source>
</evidence>
<organism evidence="2 3">
    <name type="scientific">Acinetobacter rudis CIP 110305</name>
    <dbReference type="NCBI Taxonomy" id="421052"/>
    <lineage>
        <taxon>Bacteria</taxon>
        <taxon>Pseudomonadati</taxon>
        <taxon>Pseudomonadota</taxon>
        <taxon>Gammaproteobacteria</taxon>
        <taxon>Moraxellales</taxon>
        <taxon>Moraxellaceae</taxon>
        <taxon>Acinetobacter</taxon>
    </lineage>
</organism>
<dbReference type="PATRIC" id="fig|421052.3.peg.1155"/>
<dbReference type="OrthoDB" id="9769030at2"/>
<dbReference type="HOGENOM" id="CLU_996161_0_0_6"/>
<gene>
    <name evidence="2" type="ORF">F945_01174</name>
</gene>
<feature type="repeat" description="TPR" evidence="1">
    <location>
        <begin position="71"/>
        <end position="104"/>
    </location>
</feature>
<dbReference type="PROSITE" id="PS50005">
    <property type="entry name" value="TPR"/>
    <property type="match status" value="1"/>
</dbReference>
<dbReference type="Gene3D" id="1.25.40.10">
    <property type="entry name" value="Tetratricopeptide repeat domain"/>
    <property type="match status" value="1"/>
</dbReference>
<dbReference type="PANTHER" id="PTHR11102">
    <property type="entry name" value="SEL-1-LIKE PROTEIN"/>
    <property type="match status" value="1"/>
</dbReference>
<dbReference type="PANTHER" id="PTHR11102:SF160">
    <property type="entry name" value="ERAD-ASSOCIATED E3 UBIQUITIN-PROTEIN LIGASE COMPONENT HRD3"/>
    <property type="match status" value="1"/>
</dbReference>
<dbReference type="Proteomes" id="UP000014568">
    <property type="component" value="Unassembled WGS sequence"/>
</dbReference>
<proteinExistence type="predicted"/>
<evidence type="ECO:0008006" key="4">
    <source>
        <dbReference type="Google" id="ProtNLM"/>
    </source>
</evidence>
<dbReference type="EMBL" id="ATGI01000010">
    <property type="protein sequence ID" value="EPF75953.1"/>
    <property type="molecule type" value="Genomic_DNA"/>
</dbReference>
<protein>
    <recommendedName>
        <fullName evidence="4">UDP-N-acetylglucosamine--peptide N-acetylglucosaminyltransferase SPINDLY</fullName>
    </recommendedName>
</protein>
<dbReference type="InterPro" id="IPR050767">
    <property type="entry name" value="Sel1_AlgK"/>
</dbReference>
<comment type="caution">
    <text evidence="2">The sequence shown here is derived from an EMBL/GenBank/DDBJ whole genome shotgun (WGS) entry which is preliminary data.</text>
</comment>
<dbReference type="SUPFAM" id="SSF81901">
    <property type="entry name" value="HCP-like"/>
    <property type="match status" value="1"/>
</dbReference>